<dbReference type="EMBL" id="CAUYUE010000003">
    <property type="protein sequence ID" value="CAK0751206.1"/>
    <property type="molecule type" value="Genomic_DNA"/>
</dbReference>
<evidence type="ECO:0000256" key="2">
    <source>
        <dbReference type="ARBA" id="ARBA00022980"/>
    </source>
</evidence>
<evidence type="ECO:0000313" key="5">
    <source>
        <dbReference type="EMBL" id="CAK0751206.1"/>
    </source>
</evidence>
<keyword evidence="3" id="KW-0687">Ribonucleoprotein</keyword>
<keyword evidence="2" id="KW-0689">Ribosomal protein</keyword>
<evidence type="ECO:0000313" key="6">
    <source>
        <dbReference type="Proteomes" id="UP001314263"/>
    </source>
</evidence>
<protein>
    <submittedName>
        <fullName evidence="5">Uncharacterized protein</fullName>
    </submittedName>
</protein>
<evidence type="ECO:0000256" key="3">
    <source>
        <dbReference type="ARBA" id="ARBA00023274"/>
    </source>
</evidence>
<organism evidence="5 6">
    <name type="scientific">Coccomyxa viridis</name>
    <dbReference type="NCBI Taxonomy" id="1274662"/>
    <lineage>
        <taxon>Eukaryota</taxon>
        <taxon>Viridiplantae</taxon>
        <taxon>Chlorophyta</taxon>
        <taxon>core chlorophytes</taxon>
        <taxon>Trebouxiophyceae</taxon>
        <taxon>Trebouxiophyceae incertae sedis</taxon>
        <taxon>Coccomyxaceae</taxon>
        <taxon>Coccomyxa</taxon>
    </lineage>
</organism>
<dbReference type="NCBIfam" id="TIGR04560">
    <property type="entry name" value="ribo_THX"/>
    <property type="match status" value="1"/>
</dbReference>
<dbReference type="AlphaFoldDB" id="A0AAV1HZ16"/>
<evidence type="ECO:0000256" key="1">
    <source>
        <dbReference type="ARBA" id="ARBA00010834"/>
    </source>
</evidence>
<dbReference type="InterPro" id="IPR030826">
    <property type="entry name" value="Ribosomal_bTHX/bTHXc/bTHXm"/>
</dbReference>
<dbReference type="GO" id="GO:1990904">
    <property type="term" value="C:ribonucleoprotein complex"/>
    <property type="evidence" value="ECO:0007669"/>
    <property type="project" value="UniProtKB-KW"/>
</dbReference>
<dbReference type="GO" id="GO:0005840">
    <property type="term" value="C:ribosome"/>
    <property type="evidence" value="ECO:0007669"/>
    <property type="project" value="UniProtKB-KW"/>
</dbReference>
<gene>
    <name evidence="5" type="ORF">CVIRNUC_002050</name>
</gene>
<evidence type="ECO:0000256" key="4">
    <source>
        <dbReference type="SAM" id="MobiDB-lite"/>
    </source>
</evidence>
<comment type="caution">
    <text evidence="5">The sequence shown here is derived from an EMBL/GenBank/DDBJ whole genome shotgun (WGS) entry which is preliminary data.</text>
</comment>
<comment type="similarity">
    <text evidence="1">Belongs to the bacterial ribosomal protein bTHX family.</text>
</comment>
<keyword evidence="6" id="KW-1185">Reference proteome</keyword>
<dbReference type="Proteomes" id="UP001314263">
    <property type="component" value="Unassembled WGS sequence"/>
</dbReference>
<sequence length="75" mass="8693">MPDFMWMGKGDKRTFRGKLKRGSYGKMRPRKLKDPLKRKAWWHQEPSESSSPLYVPIPYPSKHHGTVEAATSPPL</sequence>
<proteinExistence type="inferred from homology"/>
<dbReference type="Pfam" id="PF17070">
    <property type="entry name" value="Thx"/>
    <property type="match status" value="1"/>
</dbReference>
<name>A0AAV1HZ16_9CHLO</name>
<feature type="region of interest" description="Disordered" evidence="4">
    <location>
        <begin position="35"/>
        <end position="54"/>
    </location>
</feature>
<reference evidence="5 6" key="1">
    <citation type="submission" date="2023-10" db="EMBL/GenBank/DDBJ databases">
        <authorList>
            <person name="Maclean D."/>
            <person name="Macfadyen A."/>
        </authorList>
    </citation>
    <scope>NUCLEOTIDE SEQUENCE [LARGE SCALE GENOMIC DNA]</scope>
</reference>
<dbReference type="InterPro" id="IPR031414">
    <property type="entry name" value="Ribosomal_bTHX"/>
</dbReference>
<accession>A0AAV1HZ16</accession>